<dbReference type="InterPro" id="IPR024989">
    <property type="entry name" value="MFS_assoc_dom"/>
</dbReference>
<gene>
    <name evidence="10" type="ORF">EXY23_00825</name>
</gene>
<keyword evidence="4" id="KW-0997">Cell inner membrane</keyword>
<dbReference type="AlphaFoldDB" id="A0A4R4DY00"/>
<feature type="transmembrane region" description="Helical" evidence="8">
    <location>
        <begin position="71"/>
        <end position="88"/>
    </location>
</feature>
<dbReference type="OrthoDB" id="9150135at2"/>
<feature type="transmembrane region" description="Helical" evidence="8">
    <location>
        <begin position="291"/>
        <end position="315"/>
    </location>
</feature>
<reference evidence="10 11" key="1">
    <citation type="submission" date="2019-03" db="EMBL/GenBank/DDBJ databases">
        <title>Paracraurococcus aquatilis NE82 genome sequence.</title>
        <authorList>
            <person name="Zhao Y."/>
            <person name="Du Z."/>
        </authorList>
    </citation>
    <scope>NUCLEOTIDE SEQUENCE [LARGE SCALE GENOMIC DNA]</scope>
    <source>
        <strain evidence="10 11">NE82</strain>
    </source>
</reference>
<feature type="transmembrane region" description="Helical" evidence="8">
    <location>
        <begin position="135"/>
        <end position="158"/>
    </location>
</feature>
<sequence>MPRAPGASGYLLLFLALFLGWGVLSPFLPAVLAERGATPAEIGVILGAGIAARLVATPLAGLLADRWAAPRLLLGATLLLGACFALGYGAATGFAGLLLVGLLQSAATGPVGALPDALAVRALNRPGARLDYGAVRGAGAAAFVAGTALAGLAVGAAGGAGVVLWLHAACFLLAAAVLPGLAAPAHVAGASGRRRALPEAVNRPPGHEARPEAGAARRLLALPQIRALLLVTALIQGSHALQTGYATLRWEAAGLSPEIIGLLWGLSVAAEVLVFLLLGRRLLARLGPAGLCALAAGAGVLRWSVMATTAALPAMLLVQPLHGLTFAAQHLAAMAVLARVAPPGLAATAQSLYATLGGGLSTALLTVVSGLLYGRYGAAAFWAMAVLCLAALPPARRLQASLAG</sequence>
<dbReference type="GO" id="GO:0015528">
    <property type="term" value="F:lactose:proton symporter activity"/>
    <property type="evidence" value="ECO:0007669"/>
    <property type="project" value="TreeGrafter"/>
</dbReference>
<protein>
    <submittedName>
        <fullName evidence="10">MFS transporter</fullName>
    </submittedName>
</protein>
<proteinExistence type="predicted"/>
<dbReference type="InterPro" id="IPR020846">
    <property type="entry name" value="MFS_dom"/>
</dbReference>
<name>A0A4R4DY00_9PROT</name>
<feature type="transmembrane region" description="Helical" evidence="8">
    <location>
        <begin position="352"/>
        <end position="373"/>
    </location>
</feature>
<dbReference type="PROSITE" id="PS50850">
    <property type="entry name" value="MFS"/>
    <property type="match status" value="1"/>
</dbReference>
<dbReference type="GO" id="GO:0005886">
    <property type="term" value="C:plasma membrane"/>
    <property type="evidence" value="ECO:0007669"/>
    <property type="project" value="UniProtKB-SubCell"/>
</dbReference>
<evidence type="ECO:0000256" key="1">
    <source>
        <dbReference type="ARBA" id="ARBA00004429"/>
    </source>
</evidence>
<dbReference type="RefSeq" id="WP_132283659.1">
    <property type="nucleotide sequence ID" value="NZ_SKBM01000001.1"/>
</dbReference>
<feature type="transmembrane region" description="Helical" evidence="8">
    <location>
        <begin position="321"/>
        <end position="340"/>
    </location>
</feature>
<dbReference type="Pfam" id="PF12832">
    <property type="entry name" value="MFS_1_like"/>
    <property type="match status" value="1"/>
</dbReference>
<keyword evidence="5 8" id="KW-0812">Transmembrane</keyword>
<evidence type="ECO:0000256" key="6">
    <source>
        <dbReference type="ARBA" id="ARBA00022989"/>
    </source>
</evidence>
<dbReference type="PIRSF" id="PIRSF004925">
    <property type="entry name" value="HcaT"/>
    <property type="match status" value="1"/>
</dbReference>
<evidence type="ECO:0000256" key="4">
    <source>
        <dbReference type="ARBA" id="ARBA00022519"/>
    </source>
</evidence>
<dbReference type="PANTHER" id="PTHR23522">
    <property type="entry name" value="BLL5896 PROTEIN"/>
    <property type="match status" value="1"/>
</dbReference>
<feature type="transmembrane region" description="Helical" evidence="8">
    <location>
        <begin position="43"/>
        <end position="64"/>
    </location>
</feature>
<evidence type="ECO:0000256" key="7">
    <source>
        <dbReference type="ARBA" id="ARBA00023136"/>
    </source>
</evidence>
<keyword evidence="7 8" id="KW-0472">Membrane</keyword>
<dbReference type="Gene3D" id="1.20.1250.20">
    <property type="entry name" value="MFS general substrate transporter like domains"/>
    <property type="match status" value="2"/>
</dbReference>
<dbReference type="InterPro" id="IPR026032">
    <property type="entry name" value="HcaT-like"/>
</dbReference>
<organism evidence="10 11">
    <name type="scientific">Roseicella aquatilis</name>
    <dbReference type="NCBI Taxonomy" id="2527868"/>
    <lineage>
        <taxon>Bacteria</taxon>
        <taxon>Pseudomonadati</taxon>
        <taxon>Pseudomonadota</taxon>
        <taxon>Alphaproteobacteria</taxon>
        <taxon>Acetobacterales</taxon>
        <taxon>Roseomonadaceae</taxon>
        <taxon>Roseicella</taxon>
    </lineage>
</organism>
<evidence type="ECO:0000256" key="3">
    <source>
        <dbReference type="ARBA" id="ARBA00022475"/>
    </source>
</evidence>
<evidence type="ECO:0000256" key="5">
    <source>
        <dbReference type="ARBA" id="ARBA00022692"/>
    </source>
</evidence>
<dbReference type="EMBL" id="SKBM01000001">
    <property type="protein sequence ID" value="TCZ66689.1"/>
    <property type="molecule type" value="Genomic_DNA"/>
</dbReference>
<accession>A0A4R4DY00</accession>
<dbReference type="NCBIfam" id="NF037955">
    <property type="entry name" value="mfs"/>
    <property type="match status" value="1"/>
</dbReference>
<feature type="transmembrane region" description="Helical" evidence="8">
    <location>
        <begin position="379"/>
        <end position="395"/>
    </location>
</feature>
<dbReference type="SUPFAM" id="SSF103473">
    <property type="entry name" value="MFS general substrate transporter"/>
    <property type="match status" value="1"/>
</dbReference>
<evidence type="ECO:0000313" key="10">
    <source>
        <dbReference type="EMBL" id="TCZ66689.1"/>
    </source>
</evidence>
<dbReference type="Proteomes" id="UP000295023">
    <property type="component" value="Unassembled WGS sequence"/>
</dbReference>
<evidence type="ECO:0000259" key="9">
    <source>
        <dbReference type="PROSITE" id="PS50850"/>
    </source>
</evidence>
<evidence type="ECO:0000256" key="2">
    <source>
        <dbReference type="ARBA" id="ARBA00022448"/>
    </source>
</evidence>
<comment type="subcellular location">
    <subcellularLocation>
        <location evidence="1">Cell inner membrane</location>
        <topology evidence="1">Multi-pass membrane protein</topology>
    </subcellularLocation>
</comment>
<evidence type="ECO:0000313" key="11">
    <source>
        <dbReference type="Proteomes" id="UP000295023"/>
    </source>
</evidence>
<feature type="transmembrane region" description="Helical" evidence="8">
    <location>
        <begin position="259"/>
        <end position="279"/>
    </location>
</feature>
<keyword evidence="3" id="KW-1003">Cell membrane</keyword>
<dbReference type="InterPro" id="IPR036259">
    <property type="entry name" value="MFS_trans_sf"/>
</dbReference>
<feature type="domain" description="Major facilitator superfamily (MFS) profile" evidence="9">
    <location>
        <begin position="1"/>
        <end position="403"/>
    </location>
</feature>
<comment type="caution">
    <text evidence="10">The sequence shown here is derived from an EMBL/GenBank/DDBJ whole genome shotgun (WGS) entry which is preliminary data.</text>
</comment>
<keyword evidence="2" id="KW-0813">Transport</keyword>
<evidence type="ECO:0000256" key="8">
    <source>
        <dbReference type="SAM" id="Phobius"/>
    </source>
</evidence>
<keyword evidence="6 8" id="KW-1133">Transmembrane helix</keyword>
<feature type="transmembrane region" description="Helical" evidence="8">
    <location>
        <begin position="164"/>
        <end position="185"/>
    </location>
</feature>
<dbReference type="PANTHER" id="PTHR23522:SF10">
    <property type="entry name" value="3-PHENYLPROPIONIC ACID TRANSPORTER-RELATED"/>
    <property type="match status" value="1"/>
</dbReference>
<dbReference type="GO" id="GO:0030395">
    <property type="term" value="F:lactose binding"/>
    <property type="evidence" value="ECO:0007669"/>
    <property type="project" value="TreeGrafter"/>
</dbReference>
<keyword evidence="11" id="KW-1185">Reference proteome</keyword>